<sequence>MVFPKFIKIAVIPLRHIIEVENVNSRNPKLSRGVEASIIEFLSSALGFKYRIFVTDDREWGRFTENGTWSGVVGMVHDNETDLGFGYMAVTINRSEVVDFIPYSVEEYTFATNFPPVMSKAGSYVQPFQWQVWMTLFLIATFMPIIFKVLMSKRVSLQRLTLEMIGCFVYQPFCIPLTRTRDRFLLGSWFVFVVLISSGYAAVLLSYLSVPLRERGIRTIKQLATVVSEGKFKCLANRGIAGIALLRDSHDEDLKKIGNNIIEKDWFSRGKTVRLPKHIEKSVALLGARSFFHLEYGEEPFENKYIFEDTIASWNVGIAVNKEFCCKKELTAVVSRAVETGIYKKLYNNVLYKTKFSLELDDGLPPHFVILTLHDLTGAFVFLGTGYLFAFICLLFEERLICAYEFNSHMKMIASRKVLLWIATCTFFLQHACQAKKIRGIPEVDYPTYYVIPKTSFRCSDQLYNPGFYADVETRCQVFHYCYEHRQESFLCPLGTIFNQPILSCDYWYSSDCSKASEYYHVNMNEVHDEDYSDLGMVFNQLEDQSGNVFDKMKHLYEEETKTADTSIPFDDFNNFKMKPSDKLEDLTEESLGESRIQYNYENMENDMDLNVTPDMPFKIGDEKHPKLVRYKIKNSKELNVYEGYENEDYDEDEAGVDLILYDDGMMHINENSVQSRSETLDEMPPSDHDTNADIDAKSFDTSESKIKEPIGSELHKRVSEDNLNSITKRPPRRKPIFVIKEQEVKPVEFPVQIVKPKRRPIKIGMVSAVKPSMHNESTDSLNIDDEATTASAEILDPNIASSGILGDDSDVDSEQDFALFDELNEKSSDKVLDETFMLGLNENENIEKHNDNETTDDEYHDNFSGEDTEIGNILPNFEENEASSHLGSGDDLDDTESISVFETENPAFFEESDYLTNSRGTSEILEETNPENFAANDFLDNTESTNENEYGSAEDIDMALSTESAEDEPNFVNEYNKLGDYIYLTPDELQKLQKNSIEEISAIPDQMADGEAETFYYYLPDSESEFDYPFDHSNGIYPEGMNYNINENFEAEMNDDLFDAENIMEQVDSNETMIDVPTYEEPEDRRVETSEEQIEKDLSETTAIKSKMGLNHNCKDSQSLCLKNSKDTPEKLSDNFPDSNVGISETFPQTSSTKSPRRKYEVIYEDDKYENLTPEDITFLEIMAEASSPSPEVPAETSHQVLDGNPDSNALEESEVLHTEIPFKYKNTEKESIKFNEIDHAEFDNSLNIGKHKVNEVFEHGSKIPDSELNIEKEKMLNIKDSDQFVFSEHETLISPELAKNEKLLTQDPGFAILTDSKSKNVNEIPFGNIGYKQNLPTKPIKSTQKNPVKIPVSKQDVQKLAKSEFKRKPRASDSQIPINFNPVSAPGLGIVAQKLSYIPTTFLKFKHSTLKPYFSESYYDRDFESSEFFARSGYISEPSKLSKVLEFGKKLLRAKRAKLKIIRKFAERFGRNFYDVSS</sequence>
<dbReference type="PANTHER" id="PTHR42643">
    <property type="entry name" value="IONOTROPIC RECEPTOR 20A-RELATED"/>
    <property type="match status" value="1"/>
</dbReference>
<keyword evidence="3" id="KW-1003">Cell membrane</keyword>
<dbReference type="InterPro" id="IPR002557">
    <property type="entry name" value="Chitin-bd_dom"/>
</dbReference>
<dbReference type="GO" id="GO:0015276">
    <property type="term" value="F:ligand-gated monoatomic ion channel activity"/>
    <property type="evidence" value="ECO:0007669"/>
    <property type="project" value="InterPro"/>
</dbReference>
<dbReference type="GO" id="GO:0005886">
    <property type="term" value="C:plasma membrane"/>
    <property type="evidence" value="ECO:0007669"/>
    <property type="project" value="UniProtKB-SubCell"/>
</dbReference>
<keyword evidence="8" id="KW-0675">Receptor</keyword>
<organism evidence="15 16">
    <name type="scientific">Trichonephila inaurata madagascariensis</name>
    <dbReference type="NCBI Taxonomy" id="2747483"/>
    <lineage>
        <taxon>Eukaryota</taxon>
        <taxon>Metazoa</taxon>
        <taxon>Ecdysozoa</taxon>
        <taxon>Arthropoda</taxon>
        <taxon>Chelicerata</taxon>
        <taxon>Arachnida</taxon>
        <taxon>Araneae</taxon>
        <taxon>Araneomorphae</taxon>
        <taxon>Entelegynae</taxon>
        <taxon>Araneoidea</taxon>
        <taxon>Nephilidae</taxon>
        <taxon>Trichonephila</taxon>
        <taxon>Trichonephila inaurata</taxon>
    </lineage>
</organism>
<evidence type="ECO:0000313" key="15">
    <source>
        <dbReference type="EMBL" id="GFY64166.1"/>
    </source>
</evidence>
<evidence type="ECO:0000256" key="11">
    <source>
        <dbReference type="ARBA" id="ARBA00023303"/>
    </source>
</evidence>
<feature type="transmembrane region" description="Helical" evidence="13">
    <location>
        <begin position="130"/>
        <end position="150"/>
    </location>
</feature>
<evidence type="ECO:0000256" key="1">
    <source>
        <dbReference type="ARBA" id="ARBA00004651"/>
    </source>
</evidence>
<evidence type="ECO:0000313" key="16">
    <source>
        <dbReference type="Proteomes" id="UP000886998"/>
    </source>
</evidence>
<feature type="region of interest" description="Disordered" evidence="12">
    <location>
        <begin position="1126"/>
        <end position="1159"/>
    </location>
</feature>
<evidence type="ECO:0000256" key="8">
    <source>
        <dbReference type="ARBA" id="ARBA00023170"/>
    </source>
</evidence>
<evidence type="ECO:0000256" key="2">
    <source>
        <dbReference type="ARBA" id="ARBA00022448"/>
    </source>
</evidence>
<dbReference type="EMBL" id="BMAV01015114">
    <property type="protein sequence ID" value="GFY64166.1"/>
    <property type="molecule type" value="Genomic_DNA"/>
</dbReference>
<dbReference type="InterPro" id="IPR019594">
    <property type="entry name" value="Glu/Gly-bd"/>
</dbReference>
<accession>A0A8X6Y171</accession>
<dbReference type="SUPFAM" id="SSF57625">
    <property type="entry name" value="Invertebrate chitin-binding proteins"/>
    <property type="match status" value="1"/>
</dbReference>
<dbReference type="Gene3D" id="1.10.287.70">
    <property type="match status" value="1"/>
</dbReference>
<dbReference type="Gene3D" id="2.170.140.10">
    <property type="entry name" value="Chitin binding domain"/>
    <property type="match status" value="1"/>
</dbReference>
<evidence type="ECO:0000256" key="10">
    <source>
        <dbReference type="ARBA" id="ARBA00023286"/>
    </source>
</evidence>
<feature type="domain" description="Chitin-binding type-2" evidence="14">
    <location>
        <begin position="456"/>
        <end position="515"/>
    </location>
</feature>
<evidence type="ECO:0000256" key="4">
    <source>
        <dbReference type="ARBA" id="ARBA00022692"/>
    </source>
</evidence>
<dbReference type="InterPro" id="IPR036508">
    <property type="entry name" value="Chitin-bd_dom_sf"/>
</dbReference>
<keyword evidence="4 13" id="KW-0812">Transmembrane</keyword>
<gene>
    <name evidence="15" type="primary">AVEN_226767_1</name>
    <name evidence="15" type="ORF">TNIN_73881</name>
</gene>
<dbReference type="Pfam" id="PF01607">
    <property type="entry name" value="CBM_14"/>
    <property type="match status" value="1"/>
</dbReference>
<feature type="region of interest" description="Disordered" evidence="12">
    <location>
        <begin position="843"/>
        <end position="864"/>
    </location>
</feature>
<keyword evidence="5 13" id="KW-1133">Transmembrane helix</keyword>
<keyword evidence="2" id="KW-0813">Transport</keyword>
<keyword evidence="16" id="KW-1185">Reference proteome</keyword>
<dbReference type="PANTHER" id="PTHR42643:SF24">
    <property type="entry name" value="IONOTROPIC RECEPTOR 60A"/>
    <property type="match status" value="1"/>
</dbReference>
<feature type="compositionally biased region" description="Acidic residues" evidence="12">
    <location>
        <begin position="854"/>
        <end position="864"/>
    </location>
</feature>
<comment type="subcellular location">
    <subcellularLocation>
        <location evidence="1">Cell membrane</location>
        <topology evidence="1">Multi-pass membrane protein</topology>
    </subcellularLocation>
</comment>
<proteinExistence type="predicted"/>
<keyword evidence="9" id="KW-0325">Glycoprotein</keyword>
<evidence type="ECO:0000256" key="12">
    <source>
        <dbReference type="SAM" id="MobiDB-lite"/>
    </source>
</evidence>
<reference evidence="15" key="1">
    <citation type="submission" date="2020-08" db="EMBL/GenBank/DDBJ databases">
        <title>Multicomponent nature underlies the extraordinary mechanical properties of spider dragline silk.</title>
        <authorList>
            <person name="Kono N."/>
            <person name="Nakamura H."/>
            <person name="Mori M."/>
            <person name="Yoshida Y."/>
            <person name="Ohtoshi R."/>
            <person name="Malay A.D."/>
            <person name="Moran D.A.P."/>
            <person name="Tomita M."/>
            <person name="Numata K."/>
            <person name="Arakawa K."/>
        </authorList>
    </citation>
    <scope>NUCLEOTIDE SEQUENCE</scope>
</reference>
<evidence type="ECO:0000256" key="7">
    <source>
        <dbReference type="ARBA" id="ARBA00023136"/>
    </source>
</evidence>
<feature type="compositionally biased region" description="Polar residues" evidence="12">
    <location>
        <begin position="1137"/>
        <end position="1155"/>
    </location>
</feature>
<protein>
    <submittedName>
        <fullName evidence="15">Lig_chan-Glu_bd domain-containing protein</fullName>
    </submittedName>
</protein>
<evidence type="ECO:0000256" key="9">
    <source>
        <dbReference type="ARBA" id="ARBA00023180"/>
    </source>
</evidence>
<evidence type="ECO:0000256" key="5">
    <source>
        <dbReference type="ARBA" id="ARBA00022989"/>
    </source>
</evidence>
<dbReference type="SMART" id="SM00494">
    <property type="entry name" value="ChtBD2"/>
    <property type="match status" value="1"/>
</dbReference>
<name>A0A8X6Y171_9ARAC</name>
<keyword evidence="6" id="KW-0406">Ion transport</keyword>
<evidence type="ECO:0000256" key="3">
    <source>
        <dbReference type="ARBA" id="ARBA00022475"/>
    </source>
</evidence>
<dbReference type="Gene3D" id="3.40.190.10">
    <property type="entry name" value="Periplasmic binding protein-like II"/>
    <property type="match status" value="1"/>
</dbReference>
<feature type="transmembrane region" description="Helical" evidence="13">
    <location>
        <begin position="184"/>
        <end position="208"/>
    </location>
</feature>
<keyword evidence="10" id="KW-1071">Ligand-gated ion channel</keyword>
<dbReference type="OrthoDB" id="6432799at2759"/>
<dbReference type="GO" id="GO:0008061">
    <property type="term" value="F:chitin binding"/>
    <property type="evidence" value="ECO:0007669"/>
    <property type="project" value="InterPro"/>
</dbReference>
<dbReference type="GO" id="GO:0005576">
    <property type="term" value="C:extracellular region"/>
    <property type="evidence" value="ECO:0007669"/>
    <property type="project" value="InterPro"/>
</dbReference>
<evidence type="ECO:0000256" key="6">
    <source>
        <dbReference type="ARBA" id="ARBA00023065"/>
    </source>
</evidence>
<dbReference type="Pfam" id="PF10613">
    <property type="entry name" value="Lig_chan-Glu_bd"/>
    <property type="match status" value="1"/>
</dbReference>
<evidence type="ECO:0000256" key="13">
    <source>
        <dbReference type="SAM" id="Phobius"/>
    </source>
</evidence>
<dbReference type="InterPro" id="IPR052192">
    <property type="entry name" value="Insect_Ionotropic_Sensory_Rcpt"/>
</dbReference>
<evidence type="ECO:0000259" key="14">
    <source>
        <dbReference type="PROSITE" id="PS50940"/>
    </source>
</evidence>
<comment type="caution">
    <text evidence="15">The sequence shown here is derived from an EMBL/GenBank/DDBJ whole genome shotgun (WGS) entry which is preliminary data.</text>
</comment>
<keyword evidence="11" id="KW-0407">Ion channel</keyword>
<dbReference type="SUPFAM" id="SSF53850">
    <property type="entry name" value="Periplasmic binding protein-like II"/>
    <property type="match status" value="1"/>
</dbReference>
<keyword evidence="7 13" id="KW-0472">Membrane</keyword>
<dbReference type="Proteomes" id="UP000886998">
    <property type="component" value="Unassembled WGS sequence"/>
</dbReference>
<dbReference type="PROSITE" id="PS50940">
    <property type="entry name" value="CHIT_BIND_II"/>
    <property type="match status" value="1"/>
</dbReference>